<evidence type="ECO:0000313" key="4">
    <source>
        <dbReference type="Proteomes" id="UP001153076"/>
    </source>
</evidence>
<dbReference type="Proteomes" id="UP001153076">
    <property type="component" value="Unassembled WGS sequence"/>
</dbReference>
<keyword evidence="2" id="KW-0812">Transmembrane</keyword>
<dbReference type="AlphaFoldDB" id="A0A9Q1QLN0"/>
<evidence type="ECO:0000256" key="1">
    <source>
        <dbReference type="SAM" id="MobiDB-lite"/>
    </source>
</evidence>
<feature type="compositionally biased region" description="Basic and acidic residues" evidence="1">
    <location>
        <begin position="316"/>
        <end position="334"/>
    </location>
</feature>
<dbReference type="EMBL" id="JAKOGI010000092">
    <property type="protein sequence ID" value="KAJ8444600.1"/>
    <property type="molecule type" value="Genomic_DNA"/>
</dbReference>
<evidence type="ECO:0000256" key="2">
    <source>
        <dbReference type="SAM" id="Phobius"/>
    </source>
</evidence>
<organism evidence="3 4">
    <name type="scientific">Carnegiea gigantea</name>
    <dbReference type="NCBI Taxonomy" id="171969"/>
    <lineage>
        <taxon>Eukaryota</taxon>
        <taxon>Viridiplantae</taxon>
        <taxon>Streptophyta</taxon>
        <taxon>Embryophyta</taxon>
        <taxon>Tracheophyta</taxon>
        <taxon>Spermatophyta</taxon>
        <taxon>Magnoliopsida</taxon>
        <taxon>eudicotyledons</taxon>
        <taxon>Gunneridae</taxon>
        <taxon>Pentapetalae</taxon>
        <taxon>Caryophyllales</taxon>
        <taxon>Cactineae</taxon>
        <taxon>Cactaceae</taxon>
        <taxon>Cactoideae</taxon>
        <taxon>Echinocereeae</taxon>
        <taxon>Carnegiea</taxon>
    </lineage>
</organism>
<accession>A0A9Q1QLN0</accession>
<feature type="transmembrane region" description="Helical" evidence="2">
    <location>
        <begin position="32"/>
        <end position="50"/>
    </location>
</feature>
<gene>
    <name evidence="3" type="ORF">Cgig2_023663</name>
</gene>
<sequence>MTLIFRSHDISIQEVSCLIRCVINLTKRRNKLHLLGVSALVLSPLALVGVVEPWSLAWAALSAPVVASALAFESASSNWCCRSFSSASQASCLAFNFSQCCWYRVTRPSSLRYSVTALTLRANASAIVTFSSVILGDPSRGVGLDEVGRQPLGTHERAADGLRNSPHGLRGSECRGVDWSPLASPAEVRVDAAVSSGQPLVRWRLRTGRLIVGFFPRVTRGGGFSRNNSSVYPKQKVTMKGANKSIPSRLADSQGAVSPLPDDAQPWLPPTQEWRPKSQRLSTSPSLALHKTKEKSGHNQTKKMANTRAANTLGKILKDQEAHRGKEEVVPEKL</sequence>
<feature type="region of interest" description="Disordered" evidence="1">
    <location>
        <begin position="315"/>
        <end position="334"/>
    </location>
</feature>
<proteinExistence type="predicted"/>
<protein>
    <submittedName>
        <fullName evidence="3">Uncharacterized protein</fullName>
    </submittedName>
</protein>
<keyword evidence="4" id="KW-1185">Reference proteome</keyword>
<comment type="caution">
    <text evidence="3">The sequence shown here is derived from an EMBL/GenBank/DDBJ whole genome shotgun (WGS) entry which is preliminary data.</text>
</comment>
<keyword evidence="2" id="KW-1133">Transmembrane helix</keyword>
<reference evidence="3" key="1">
    <citation type="submission" date="2022-04" db="EMBL/GenBank/DDBJ databases">
        <title>Carnegiea gigantea Genome sequencing and assembly v2.</title>
        <authorList>
            <person name="Copetti D."/>
            <person name="Sanderson M.J."/>
            <person name="Burquez A."/>
            <person name="Wojciechowski M.F."/>
        </authorList>
    </citation>
    <scope>NUCLEOTIDE SEQUENCE</scope>
    <source>
        <strain evidence="3">SGP5-SGP5p</strain>
        <tissue evidence="3">Aerial part</tissue>
    </source>
</reference>
<keyword evidence="2" id="KW-0472">Membrane</keyword>
<feature type="region of interest" description="Disordered" evidence="1">
    <location>
        <begin position="242"/>
        <end position="306"/>
    </location>
</feature>
<evidence type="ECO:0000313" key="3">
    <source>
        <dbReference type="EMBL" id="KAJ8444600.1"/>
    </source>
</evidence>
<name>A0A9Q1QLN0_9CARY</name>